<keyword evidence="6" id="KW-0440">LIM domain</keyword>
<dbReference type="GO" id="GO:0051371">
    <property type="term" value="F:muscle alpha-actinin binding"/>
    <property type="evidence" value="ECO:0007669"/>
    <property type="project" value="TreeGrafter"/>
</dbReference>
<dbReference type="STRING" id="13735.ENSPSIP00000020355"/>
<dbReference type="InterPro" id="IPR031847">
    <property type="entry name" value="PDLI1-4/Zasp-like_mid"/>
</dbReference>
<dbReference type="GO" id="GO:0030018">
    <property type="term" value="C:Z disc"/>
    <property type="evidence" value="ECO:0007669"/>
    <property type="project" value="TreeGrafter"/>
</dbReference>
<organism evidence="12 13">
    <name type="scientific">Pelodiscus sinensis</name>
    <name type="common">Chinese softshell turtle</name>
    <name type="synonym">Trionyx sinensis</name>
    <dbReference type="NCBI Taxonomy" id="13735"/>
    <lineage>
        <taxon>Eukaryota</taxon>
        <taxon>Metazoa</taxon>
        <taxon>Chordata</taxon>
        <taxon>Craniata</taxon>
        <taxon>Vertebrata</taxon>
        <taxon>Euteleostomi</taxon>
        <taxon>Archelosauria</taxon>
        <taxon>Testudinata</taxon>
        <taxon>Testudines</taxon>
        <taxon>Cryptodira</taxon>
        <taxon>Trionychia</taxon>
        <taxon>Trionychidae</taxon>
        <taxon>Pelodiscus</taxon>
    </lineage>
</organism>
<dbReference type="SUPFAM" id="SSF57716">
    <property type="entry name" value="Glucocorticoid receptor-like (DNA-binding domain)"/>
    <property type="match status" value="1"/>
</dbReference>
<dbReference type="PANTHER" id="PTHR24214:SF1">
    <property type="entry name" value="PDZ AND LIM DOMAIN PROTEIN 2"/>
    <property type="match status" value="1"/>
</dbReference>
<dbReference type="Gene3D" id="2.30.42.10">
    <property type="match status" value="1"/>
</dbReference>
<reference evidence="13" key="2">
    <citation type="journal article" date="2013" name="Nat. Genet.">
        <title>The draft genomes of soft-shell turtle and green sea turtle yield insights into the development and evolution of the turtle-specific body plan.</title>
        <authorList>
            <person name="Wang Z."/>
            <person name="Pascual-Anaya J."/>
            <person name="Zadissa A."/>
            <person name="Li W."/>
            <person name="Niimura Y."/>
            <person name="Huang Z."/>
            <person name="Li C."/>
            <person name="White S."/>
            <person name="Xiong Z."/>
            <person name="Fang D."/>
            <person name="Wang B."/>
            <person name="Ming Y."/>
            <person name="Chen Y."/>
            <person name="Zheng Y."/>
            <person name="Kuraku S."/>
            <person name="Pignatelli M."/>
            <person name="Herrero J."/>
            <person name="Beal K."/>
            <person name="Nozawa M."/>
            <person name="Li Q."/>
            <person name="Wang J."/>
            <person name="Zhang H."/>
            <person name="Yu L."/>
            <person name="Shigenobu S."/>
            <person name="Wang J."/>
            <person name="Liu J."/>
            <person name="Flicek P."/>
            <person name="Searle S."/>
            <person name="Wang J."/>
            <person name="Kuratani S."/>
            <person name="Yin Y."/>
            <person name="Aken B."/>
            <person name="Zhang G."/>
            <person name="Irie N."/>
        </authorList>
    </citation>
    <scope>NUCLEOTIDE SEQUENCE [LARGE SCALE GENOMIC DNA]</scope>
    <source>
        <strain evidence="13">Daiwa-1</strain>
    </source>
</reference>
<comment type="subunit">
    <text evidence="10">Interacts with alpha-actinins ACTN1 and ACTN4, FLNA and MYH9. Interacts (via LIM zinc-binding domain) with MKRN2.</text>
</comment>
<evidence type="ECO:0000313" key="12">
    <source>
        <dbReference type="Ensembl" id="ENSPSIP00000020355.1"/>
    </source>
</evidence>
<dbReference type="eggNOG" id="KOG1703">
    <property type="taxonomic scope" value="Eukaryota"/>
</dbReference>
<evidence type="ECO:0000256" key="9">
    <source>
        <dbReference type="ARBA" id="ARBA00039370"/>
    </source>
</evidence>
<reference evidence="12" key="3">
    <citation type="submission" date="2025-08" db="UniProtKB">
        <authorList>
            <consortium name="Ensembl"/>
        </authorList>
    </citation>
    <scope>IDENTIFICATION</scope>
</reference>
<dbReference type="InterPro" id="IPR001781">
    <property type="entry name" value="Znf_LIM"/>
</dbReference>
<evidence type="ECO:0000256" key="8">
    <source>
        <dbReference type="ARBA" id="ARBA00037701"/>
    </source>
</evidence>
<comment type="function">
    <text evidence="8">Probable adapter protein located at the actin cytoskeleton that promotes cell attachment. Necessary for the migratory capacity of epithelial cells. Overexpression enhances cell adhesion to collagen and fibronectin and suppresses anchorage independent growth. May contribute to tumor cell migratory capacity.</text>
</comment>
<keyword evidence="3" id="KW-0597">Phosphoprotein</keyword>
<comment type="subcellular location">
    <subcellularLocation>
        <location evidence="1">Cytoplasm</location>
        <location evidence="1">Cytoskeleton</location>
    </subcellularLocation>
</comment>
<dbReference type="GO" id="GO:0005912">
    <property type="term" value="C:adherens junction"/>
    <property type="evidence" value="ECO:0007669"/>
    <property type="project" value="TreeGrafter"/>
</dbReference>
<dbReference type="InterPro" id="IPR036034">
    <property type="entry name" value="PDZ_sf"/>
</dbReference>
<keyword evidence="13" id="KW-1185">Reference proteome</keyword>
<dbReference type="GO" id="GO:0030163">
    <property type="term" value="P:protein catabolic process"/>
    <property type="evidence" value="ECO:0007669"/>
    <property type="project" value="Ensembl"/>
</dbReference>
<keyword evidence="7" id="KW-0206">Cytoskeleton</keyword>
<evidence type="ECO:0000256" key="3">
    <source>
        <dbReference type="ARBA" id="ARBA00022553"/>
    </source>
</evidence>
<sequence>MSVAVNLTGPAPWGFRITGGRDFRKPIIVSKVIEHGKAAAGDLRLGDVITSINGESTAGMLNVEAQNKIKQSSGQLQLQAPCSEVASPGLLRGQSVEQGDAAHKQLTREQPVSYLANKPPVPCVLRLFPQPVLPQFPLGRALAAAAHLAGDVCLCLPGVAEATAQGWGGETSLGRCCCSPGGRQSPPCWGLPAPVPLPQAQASCSLCSLDSESAMRRLEEDSEVYKMMQENREVRAAPRQSSTFRMLQVALESDGRDGTTAPFPSQLSPSAHKPVASSVAQKLHVCEKCDTSIRPGGARPRHSSCYVCTDCGLNLRLGGHFWVGEELFCEKHARQRYQGLGKGA</sequence>
<dbReference type="GO" id="GO:0030036">
    <property type="term" value="P:actin cytoskeleton organization"/>
    <property type="evidence" value="ECO:0007669"/>
    <property type="project" value="TreeGrafter"/>
</dbReference>
<dbReference type="EMBL" id="AGCU01168899">
    <property type="status" value="NOT_ANNOTATED_CDS"/>
    <property type="molecule type" value="Genomic_DNA"/>
</dbReference>
<proteinExistence type="predicted"/>
<dbReference type="FunFam" id="2.30.42.10:FF:000130">
    <property type="entry name" value="PDZ and LIM domain 2 (mystique)"/>
    <property type="match status" value="1"/>
</dbReference>
<dbReference type="SMART" id="SM00228">
    <property type="entry name" value="PDZ"/>
    <property type="match status" value="1"/>
</dbReference>
<dbReference type="CDD" id="cd06753">
    <property type="entry name" value="PDZ_PDLIM-like"/>
    <property type="match status" value="1"/>
</dbReference>
<evidence type="ECO:0000313" key="13">
    <source>
        <dbReference type="Proteomes" id="UP000007267"/>
    </source>
</evidence>
<evidence type="ECO:0000259" key="11">
    <source>
        <dbReference type="PROSITE" id="PS50106"/>
    </source>
</evidence>
<protein>
    <recommendedName>
        <fullName evidence="9">PDZ and LIM domain protein 2</fullName>
    </recommendedName>
</protein>
<dbReference type="GO" id="GO:0031625">
    <property type="term" value="F:ubiquitin protein ligase binding"/>
    <property type="evidence" value="ECO:0007669"/>
    <property type="project" value="Ensembl"/>
</dbReference>
<keyword evidence="4" id="KW-0479">Metal-binding</keyword>
<keyword evidence="2" id="KW-0963">Cytoplasm</keyword>
<dbReference type="Gene3D" id="2.10.110.10">
    <property type="entry name" value="Cysteine Rich Protein"/>
    <property type="match status" value="1"/>
</dbReference>
<dbReference type="InterPro" id="IPR001478">
    <property type="entry name" value="PDZ"/>
</dbReference>
<feature type="domain" description="PDZ" evidence="11">
    <location>
        <begin position="1"/>
        <end position="78"/>
    </location>
</feature>
<keyword evidence="5" id="KW-0862">Zinc</keyword>
<dbReference type="PROSITE" id="PS50106">
    <property type="entry name" value="PDZ"/>
    <property type="match status" value="1"/>
</dbReference>
<evidence type="ECO:0000256" key="4">
    <source>
        <dbReference type="ARBA" id="ARBA00022723"/>
    </source>
</evidence>
<dbReference type="AlphaFoldDB" id="K7GJ94"/>
<gene>
    <name evidence="12" type="primary">PDLIM2</name>
</gene>
<dbReference type="Pfam" id="PF15936">
    <property type="entry name" value="DUF4749"/>
    <property type="match status" value="1"/>
</dbReference>
<evidence type="ECO:0000256" key="5">
    <source>
        <dbReference type="ARBA" id="ARBA00022833"/>
    </source>
</evidence>
<dbReference type="SMART" id="SM00132">
    <property type="entry name" value="LIM"/>
    <property type="match status" value="1"/>
</dbReference>
<name>K7GJ94_PELSI</name>
<dbReference type="Proteomes" id="UP000007267">
    <property type="component" value="Unassembled WGS sequence"/>
</dbReference>
<dbReference type="EMBL" id="AGCU01168901">
    <property type="status" value="NOT_ANNOTATED_CDS"/>
    <property type="molecule type" value="Genomic_DNA"/>
</dbReference>
<dbReference type="GO" id="GO:0061061">
    <property type="term" value="P:muscle structure development"/>
    <property type="evidence" value="ECO:0007669"/>
    <property type="project" value="TreeGrafter"/>
</dbReference>
<dbReference type="Pfam" id="PF00595">
    <property type="entry name" value="PDZ"/>
    <property type="match status" value="1"/>
</dbReference>
<dbReference type="GO" id="GO:0046872">
    <property type="term" value="F:metal ion binding"/>
    <property type="evidence" value="ECO:0007669"/>
    <property type="project" value="UniProtKB-KW"/>
</dbReference>
<evidence type="ECO:0000256" key="2">
    <source>
        <dbReference type="ARBA" id="ARBA00022490"/>
    </source>
</evidence>
<dbReference type="InterPro" id="IPR050604">
    <property type="entry name" value="PDZ-LIM_domain"/>
</dbReference>
<reference evidence="13" key="1">
    <citation type="submission" date="2011-10" db="EMBL/GenBank/DDBJ databases">
        <authorList>
            <consortium name="Soft-shell Turtle Genome Consortium"/>
        </authorList>
    </citation>
    <scope>NUCLEOTIDE SEQUENCE [LARGE SCALE GENOMIC DNA]</scope>
    <source>
        <strain evidence="13">Daiwa-1</strain>
    </source>
</reference>
<evidence type="ECO:0000256" key="7">
    <source>
        <dbReference type="ARBA" id="ARBA00023212"/>
    </source>
</evidence>
<dbReference type="EMBL" id="AGCU01168903">
    <property type="status" value="NOT_ANNOTATED_CDS"/>
    <property type="molecule type" value="Genomic_DNA"/>
</dbReference>
<evidence type="ECO:0000256" key="10">
    <source>
        <dbReference type="ARBA" id="ARBA00046459"/>
    </source>
</evidence>
<dbReference type="SUPFAM" id="SSF50156">
    <property type="entry name" value="PDZ domain-like"/>
    <property type="match status" value="1"/>
</dbReference>
<evidence type="ECO:0000256" key="6">
    <source>
        <dbReference type="ARBA" id="ARBA00023038"/>
    </source>
</evidence>
<dbReference type="GO" id="GO:0001725">
    <property type="term" value="C:stress fiber"/>
    <property type="evidence" value="ECO:0007669"/>
    <property type="project" value="TreeGrafter"/>
</dbReference>
<dbReference type="Ensembl" id="ENSPSIT00000020451.1">
    <property type="protein sequence ID" value="ENSPSIP00000020355.1"/>
    <property type="gene ID" value="ENSPSIG00000018014.1"/>
</dbReference>
<accession>K7GJ94</accession>
<dbReference type="GO" id="GO:0003779">
    <property type="term" value="F:actin binding"/>
    <property type="evidence" value="ECO:0007669"/>
    <property type="project" value="TreeGrafter"/>
</dbReference>
<dbReference type="EMBL" id="AGCU01168900">
    <property type="status" value="NOT_ANNOTATED_CDS"/>
    <property type="molecule type" value="Genomic_DNA"/>
</dbReference>
<dbReference type="EMBL" id="AGCU01168902">
    <property type="status" value="NOT_ANNOTATED_CDS"/>
    <property type="molecule type" value="Genomic_DNA"/>
</dbReference>
<dbReference type="EMBL" id="AGCU01168898">
    <property type="status" value="NOT_ANNOTATED_CDS"/>
    <property type="molecule type" value="Genomic_DNA"/>
</dbReference>
<evidence type="ECO:0000256" key="1">
    <source>
        <dbReference type="ARBA" id="ARBA00004245"/>
    </source>
</evidence>
<dbReference type="GeneTree" id="ENSGT00940000160418"/>
<dbReference type="PANTHER" id="PTHR24214">
    <property type="entry name" value="PDZ AND LIM DOMAIN PROTEIN ZASP"/>
    <property type="match status" value="1"/>
</dbReference>
<reference evidence="12" key="4">
    <citation type="submission" date="2025-09" db="UniProtKB">
        <authorList>
            <consortium name="Ensembl"/>
        </authorList>
    </citation>
    <scope>IDENTIFICATION</scope>
</reference>
<dbReference type="GO" id="GO:0007507">
    <property type="term" value="P:heart development"/>
    <property type="evidence" value="ECO:0007669"/>
    <property type="project" value="TreeGrafter"/>
</dbReference>
<dbReference type="GO" id="GO:0031941">
    <property type="term" value="C:filamentous actin"/>
    <property type="evidence" value="ECO:0007669"/>
    <property type="project" value="TreeGrafter"/>
</dbReference>